<dbReference type="SMART" id="SM01134">
    <property type="entry name" value="DeoRC"/>
    <property type="match status" value="1"/>
</dbReference>
<gene>
    <name evidence="6" type="primary">ulaR</name>
    <name evidence="6" type="ORF">EC9_36670</name>
</gene>
<dbReference type="Pfam" id="PF00455">
    <property type="entry name" value="DeoRC"/>
    <property type="match status" value="1"/>
</dbReference>
<dbReference type="GO" id="GO:0003700">
    <property type="term" value="F:DNA-binding transcription factor activity"/>
    <property type="evidence" value="ECO:0007669"/>
    <property type="project" value="InterPro"/>
</dbReference>
<protein>
    <submittedName>
        <fullName evidence="6">HTH-type transcriptional regulator UlaR</fullName>
    </submittedName>
</protein>
<dbReference type="PANTHER" id="PTHR30363:SF4">
    <property type="entry name" value="GLYCEROL-3-PHOSPHATE REGULON REPRESSOR"/>
    <property type="match status" value="1"/>
</dbReference>
<dbReference type="RefSeq" id="WP_145288113.1">
    <property type="nucleotide sequence ID" value="NZ_CP036261.1"/>
</dbReference>
<dbReference type="InterPro" id="IPR001034">
    <property type="entry name" value="DeoR_HTH"/>
</dbReference>
<dbReference type="InterPro" id="IPR036388">
    <property type="entry name" value="WH-like_DNA-bd_sf"/>
</dbReference>
<dbReference type="Pfam" id="PF08220">
    <property type="entry name" value="HTH_DeoR"/>
    <property type="match status" value="1"/>
</dbReference>
<reference evidence="6 7" key="1">
    <citation type="submission" date="2019-02" db="EMBL/GenBank/DDBJ databases">
        <title>Deep-cultivation of Planctomycetes and their phenomic and genomic characterization uncovers novel biology.</title>
        <authorList>
            <person name="Wiegand S."/>
            <person name="Jogler M."/>
            <person name="Boedeker C."/>
            <person name="Pinto D."/>
            <person name="Vollmers J."/>
            <person name="Rivas-Marin E."/>
            <person name="Kohn T."/>
            <person name="Peeters S.H."/>
            <person name="Heuer A."/>
            <person name="Rast P."/>
            <person name="Oberbeckmann S."/>
            <person name="Bunk B."/>
            <person name="Jeske O."/>
            <person name="Meyerdierks A."/>
            <person name="Storesund J.E."/>
            <person name="Kallscheuer N."/>
            <person name="Luecker S."/>
            <person name="Lage O.M."/>
            <person name="Pohl T."/>
            <person name="Merkel B.J."/>
            <person name="Hornburger P."/>
            <person name="Mueller R.-W."/>
            <person name="Bruemmer F."/>
            <person name="Labrenz M."/>
            <person name="Spormann A.M."/>
            <person name="Op den Camp H."/>
            <person name="Overmann J."/>
            <person name="Amann R."/>
            <person name="Jetten M.S.M."/>
            <person name="Mascher T."/>
            <person name="Medema M.H."/>
            <person name="Devos D.P."/>
            <person name="Kaster A.-K."/>
            <person name="Ovreas L."/>
            <person name="Rohde M."/>
            <person name="Galperin M.Y."/>
            <person name="Jogler C."/>
        </authorList>
    </citation>
    <scope>NUCLEOTIDE SEQUENCE [LARGE SCALE GENOMIC DNA]</scope>
    <source>
        <strain evidence="6 7">EC9</strain>
    </source>
</reference>
<dbReference type="AlphaFoldDB" id="A0A517M3L6"/>
<evidence type="ECO:0000256" key="4">
    <source>
        <dbReference type="ARBA" id="ARBA00023163"/>
    </source>
</evidence>
<accession>A0A517M3L6</accession>
<keyword evidence="3" id="KW-0238">DNA-binding</keyword>
<dbReference type="OrthoDB" id="9797223at2"/>
<proteinExistence type="predicted"/>
<sequence>MSNGSPTEARRENLRRQIQATGFASLLELAAELQVSESTIRRDLDYLEELGEARRTHGGVFWTGSPTNMRLFEGRRDNRWEQKRAIAQAASQLIGDSDTIILDGGSTTYELARLLVGRPLQVVTNSLPVANLFASSDKSDLVLVGGYVHNRTGVTLGPFANTMLESLNVRHAVISIAGADERGYYNSNMLLVGTEKEMLRSADETIIVADSTKFGHASLSRTCQLGDVATVVTDDELSPQWQQRLTDAGVQLIIAPALHP</sequence>
<dbReference type="PROSITE" id="PS51000">
    <property type="entry name" value="HTH_DEOR_2"/>
    <property type="match status" value="1"/>
</dbReference>
<dbReference type="InterPro" id="IPR037171">
    <property type="entry name" value="NagB/RpiA_transferase-like"/>
</dbReference>
<dbReference type="KEGG" id="ruv:EC9_36670"/>
<evidence type="ECO:0000256" key="2">
    <source>
        <dbReference type="ARBA" id="ARBA00023015"/>
    </source>
</evidence>
<organism evidence="6 7">
    <name type="scientific">Rosistilla ulvae</name>
    <dbReference type="NCBI Taxonomy" id="1930277"/>
    <lineage>
        <taxon>Bacteria</taxon>
        <taxon>Pseudomonadati</taxon>
        <taxon>Planctomycetota</taxon>
        <taxon>Planctomycetia</taxon>
        <taxon>Pirellulales</taxon>
        <taxon>Pirellulaceae</taxon>
        <taxon>Rosistilla</taxon>
    </lineage>
</organism>
<dbReference type="InterPro" id="IPR050313">
    <property type="entry name" value="Carb_Metab_HTH_regulators"/>
</dbReference>
<dbReference type="InterPro" id="IPR036390">
    <property type="entry name" value="WH_DNA-bd_sf"/>
</dbReference>
<dbReference type="PANTHER" id="PTHR30363">
    <property type="entry name" value="HTH-TYPE TRANSCRIPTIONAL REGULATOR SRLR-RELATED"/>
    <property type="match status" value="1"/>
</dbReference>
<evidence type="ECO:0000259" key="5">
    <source>
        <dbReference type="PROSITE" id="PS51000"/>
    </source>
</evidence>
<dbReference type="Proteomes" id="UP000319557">
    <property type="component" value="Chromosome"/>
</dbReference>
<dbReference type="PROSITE" id="PS00894">
    <property type="entry name" value="HTH_DEOR_1"/>
    <property type="match status" value="1"/>
</dbReference>
<dbReference type="PRINTS" id="PR00037">
    <property type="entry name" value="HTHLACR"/>
</dbReference>
<evidence type="ECO:0000313" key="6">
    <source>
        <dbReference type="EMBL" id="QDS89467.1"/>
    </source>
</evidence>
<dbReference type="InterPro" id="IPR014036">
    <property type="entry name" value="DeoR-like_C"/>
</dbReference>
<evidence type="ECO:0000256" key="1">
    <source>
        <dbReference type="ARBA" id="ARBA00022491"/>
    </source>
</evidence>
<name>A0A517M3L6_9BACT</name>
<keyword evidence="7" id="KW-1185">Reference proteome</keyword>
<dbReference type="SUPFAM" id="SSF46785">
    <property type="entry name" value="Winged helix' DNA-binding domain"/>
    <property type="match status" value="1"/>
</dbReference>
<feature type="domain" description="HTH deoR-type" evidence="5">
    <location>
        <begin position="7"/>
        <end position="62"/>
    </location>
</feature>
<dbReference type="SUPFAM" id="SSF100950">
    <property type="entry name" value="NagB/RpiA/CoA transferase-like"/>
    <property type="match status" value="1"/>
</dbReference>
<evidence type="ECO:0000256" key="3">
    <source>
        <dbReference type="ARBA" id="ARBA00023125"/>
    </source>
</evidence>
<dbReference type="GO" id="GO:0003677">
    <property type="term" value="F:DNA binding"/>
    <property type="evidence" value="ECO:0007669"/>
    <property type="project" value="UniProtKB-KW"/>
</dbReference>
<evidence type="ECO:0000313" key="7">
    <source>
        <dbReference type="Proteomes" id="UP000319557"/>
    </source>
</evidence>
<dbReference type="Gene3D" id="3.40.50.1360">
    <property type="match status" value="1"/>
</dbReference>
<dbReference type="SMART" id="SM00420">
    <property type="entry name" value="HTH_DEOR"/>
    <property type="match status" value="1"/>
</dbReference>
<dbReference type="EMBL" id="CP036261">
    <property type="protein sequence ID" value="QDS89467.1"/>
    <property type="molecule type" value="Genomic_DNA"/>
</dbReference>
<keyword evidence="4" id="KW-0804">Transcription</keyword>
<dbReference type="InterPro" id="IPR018356">
    <property type="entry name" value="Tscrpt_reg_HTH_DeoR_CS"/>
</dbReference>
<dbReference type="Gene3D" id="1.10.10.10">
    <property type="entry name" value="Winged helix-like DNA-binding domain superfamily/Winged helix DNA-binding domain"/>
    <property type="match status" value="1"/>
</dbReference>
<keyword evidence="2" id="KW-0805">Transcription regulation</keyword>
<keyword evidence="1" id="KW-0678">Repressor</keyword>